<evidence type="ECO:0008006" key="4">
    <source>
        <dbReference type="Google" id="ProtNLM"/>
    </source>
</evidence>
<gene>
    <name evidence="2" type="ORF">PBT88_16030</name>
</gene>
<reference evidence="2 3" key="1">
    <citation type="submission" date="2022-12" db="EMBL/GenBank/DDBJ databases">
        <title>Sphingomonas abieness sp. nov., an endophytic bacterium isolated from Abies koreana.</title>
        <authorList>
            <person name="Jiang L."/>
            <person name="Lee J."/>
        </authorList>
    </citation>
    <scope>NUCLEOTIDE SEQUENCE [LARGE SCALE GENOMIC DNA]</scope>
    <source>
        <strain evidence="3">PAMB 00755</strain>
    </source>
</reference>
<dbReference type="RefSeq" id="WP_270076316.1">
    <property type="nucleotide sequence ID" value="NZ_CP115174.1"/>
</dbReference>
<proteinExistence type="predicted"/>
<evidence type="ECO:0000313" key="2">
    <source>
        <dbReference type="EMBL" id="WBO21668.1"/>
    </source>
</evidence>
<dbReference type="EMBL" id="CP115174">
    <property type="protein sequence ID" value="WBO21668.1"/>
    <property type="molecule type" value="Genomic_DNA"/>
</dbReference>
<dbReference type="PROSITE" id="PS51318">
    <property type="entry name" value="TAT"/>
    <property type="match status" value="1"/>
</dbReference>
<evidence type="ECO:0000313" key="3">
    <source>
        <dbReference type="Proteomes" id="UP001210865"/>
    </source>
</evidence>
<name>A0ABY7NJK1_9SPHN</name>
<evidence type="ECO:0000256" key="1">
    <source>
        <dbReference type="SAM" id="SignalP"/>
    </source>
</evidence>
<keyword evidence="3" id="KW-1185">Reference proteome</keyword>
<accession>A0ABY7NJK1</accession>
<dbReference type="Proteomes" id="UP001210865">
    <property type="component" value="Chromosome"/>
</dbReference>
<sequence>MINTNARRAVLGFAIASVALCVSAPAFAHAQAASIADGSTMRFNAKTGDYCLSSTVTGSRIAQVTCQSESAWAADGLTISRK</sequence>
<dbReference type="InterPro" id="IPR006311">
    <property type="entry name" value="TAT_signal"/>
</dbReference>
<keyword evidence="1" id="KW-0732">Signal</keyword>
<feature type="chain" id="PRO_5046094197" description="Ricin B lectin domain-containing protein" evidence="1">
    <location>
        <begin position="29"/>
        <end position="82"/>
    </location>
</feature>
<feature type="signal peptide" evidence="1">
    <location>
        <begin position="1"/>
        <end position="28"/>
    </location>
</feature>
<organism evidence="2 3">
    <name type="scientific">Sphingomonas abietis</name>
    <dbReference type="NCBI Taxonomy" id="3012344"/>
    <lineage>
        <taxon>Bacteria</taxon>
        <taxon>Pseudomonadati</taxon>
        <taxon>Pseudomonadota</taxon>
        <taxon>Alphaproteobacteria</taxon>
        <taxon>Sphingomonadales</taxon>
        <taxon>Sphingomonadaceae</taxon>
        <taxon>Sphingomonas</taxon>
    </lineage>
</organism>
<protein>
    <recommendedName>
        <fullName evidence="4">Ricin B lectin domain-containing protein</fullName>
    </recommendedName>
</protein>